<evidence type="ECO:0000259" key="7">
    <source>
        <dbReference type="PROSITE" id="PS00624"/>
    </source>
</evidence>
<evidence type="ECO:0000256" key="3">
    <source>
        <dbReference type="ARBA" id="ARBA00022630"/>
    </source>
</evidence>
<dbReference type="InterPro" id="IPR000172">
    <property type="entry name" value="GMC_OxRdtase_N"/>
</dbReference>
<dbReference type="PANTHER" id="PTHR11552:SF147">
    <property type="entry name" value="CHOLINE DEHYDROGENASE, MITOCHONDRIAL"/>
    <property type="match status" value="1"/>
</dbReference>
<dbReference type="InterPro" id="IPR012132">
    <property type="entry name" value="GMC_OxRdtase"/>
</dbReference>
<dbReference type="InterPro" id="IPR036188">
    <property type="entry name" value="FAD/NAD-bd_sf"/>
</dbReference>
<sequence length="535" mass="58158">MDNEFDYIIVGGGNAGCVLANRLSACGKHTVLLIEAGDDGQSHWVDIPAGFSKLLTNPRHNWRLASEPEEATMNRVIAIPKGKGLGGSTLINGMIYVRGQPQDFDGWAQRGCTGWGFDDVLPYFKRIEDYDEADGDLRARGGPLPLTTVKERPEIGRAFIRAANAAGHPENDDYNGASQDGFGYYQVNQRDGRRVSAAAAYLDPVRNRQNLTIWTGAQARRILLDGRRATGVEVVQKGQVRTARARAEVVLAAGAFHTPQLLELSGIGDPEILRAAGIDVAHEAPGIGANYIDHYCTRMNWRVTQPVTLNEMTRGLSLVKSVLQYALTRKGILTYGTGLVHGFMRTRPDIEGPDVQLFFLHASYANAAERKLDKLPGMTIGVTQLRPESRGTVHIGSNDPAQPPVIRPNFLATPEDCRAMVDGMKMTRDIVAQAPMDAFRGPEISPGESCQSDADWLQFARDNGQTIYHASGTCRMGADDAAVVDPALRIRGLDGLRVVDASIMPTIVSGNTQAAVFMIAEKGADLILRDAARRT</sequence>
<evidence type="ECO:0000313" key="8">
    <source>
        <dbReference type="EMBL" id="SIR89673.1"/>
    </source>
</evidence>
<evidence type="ECO:0000259" key="6">
    <source>
        <dbReference type="PROSITE" id="PS00623"/>
    </source>
</evidence>
<feature type="domain" description="Glucose-methanol-choline oxidoreductase N-terminal" evidence="7">
    <location>
        <begin position="254"/>
        <end position="268"/>
    </location>
</feature>
<dbReference type="Proteomes" id="UP000186019">
    <property type="component" value="Unassembled WGS sequence"/>
</dbReference>
<dbReference type="EMBL" id="FTNV01000001">
    <property type="protein sequence ID" value="SIR89673.1"/>
    <property type="molecule type" value="Genomic_DNA"/>
</dbReference>
<evidence type="ECO:0000256" key="2">
    <source>
        <dbReference type="ARBA" id="ARBA00010790"/>
    </source>
</evidence>
<dbReference type="Pfam" id="PF00732">
    <property type="entry name" value="GMC_oxred_N"/>
    <property type="match status" value="1"/>
</dbReference>
<dbReference type="Pfam" id="PF05199">
    <property type="entry name" value="GMC_oxred_C"/>
    <property type="match status" value="1"/>
</dbReference>
<dbReference type="SUPFAM" id="SSF51905">
    <property type="entry name" value="FAD/NAD(P)-binding domain"/>
    <property type="match status" value="1"/>
</dbReference>
<dbReference type="PIRSF" id="PIRSF000137">
    <property type="entry name" value="Alcohol_oxidase"/>
    <property type="match status" value="1"/>
</dbReference>
<accession>A0A1N7ENL0</accession>
<keyword evidence="9" id="KW-1185">Reference proteome</keyword>
<dbReference type="RefSeq" id="WP_076530507.1">
    <property type="nucleotide sequence ID" value="NZ_FOAC01000001.1"/>
</dbReference>
<feature type="domain" description="Glucose-methanol-choline oxidoreductase N-terminal" evidence="6">
    <location>
        <begin position="82"/>
        <end position="105"/>
    </location>
</feature>
<evidence type="ECO:0000256" key="4">
    <source>
        <dbReference type="ARBA" id="ARBA00022827"/>
    </source>
</evidence>
<comment type="similarity">
    <text evidence="2 5">Belongs to the GMC oxidoreductase family.</text>
</comment>
<dbReference type="PANTHER" id="PTHR11552">
    <property type="entry name" value="GLUCOSE-METHANOL-CHOLINE GMC OXIDOREDUCTASE"/>
    <property type="match status" value="1"/>
</dbReference>
<dbReference type="PROSITE" id="PS00623">
    <property type="entry name" value="GMC_OXRED_1"/>
    <property type="match status" value="1"/>
</dbReference>
<protein>
    <submittedName>
        <fullName evidence="8">Choline dehydrogenase</fullName>
    </submittedName>
</protein>
<dbReference type="AlphaFoldDB" id="A0A1N7ENL0"/>
<dbReference type="Gene3D" id="3.30.560.10">
    <property type="entry name" value="Glucose Oxidase, domain 3"/>
    <property type="match status" value="1"/>
</dbReference>
<keyword evidence="3 5" id="KW-0285">Flavoprotein</keyword>
<evidence type="ECO:0000313" key="9">
    <source>
        <dbReference type="Proteomes" id="UP000186019"/>
    </source>
</evidence>
<organism evidence="8 9">
    <name type="scientific">Roseovarius nanhaiticus</name>
    <dbReference type="NCBI Taxonomy" id="573024"/>
    <lineage>
        <taxon>Bacteria</taxon>
        <taxon>Pseudomonadati</taxon>
        <taxon>Pseudomonadota</taxon>
        <taxon>Alphaproteobacteria</taxon>
        <taxon>Rhodobacterales</taxon>
        <taxon>Roseobacteraceae</taxon>
        <taxon>Roseovarius</taxon>
    </lineage>
</organism>
<evidence type="ECO:0000256" key="5">
    <source>
        <dbReference type="RuleBase" id="RU003968"/>
    </source>
</evidence>
<gene>
    <name evidence="8" type="ORF">SAMN05421666_0390</name>
</gene>
<comment type="cofactor">
    <cofactor evidence="1">
        <name>FAD</name>
        <dbReference type="ChEBI" id="CHEBI:57692"/>
    </cofactor>
</comment>
<dbReference type="STRING" id="573024.SAMN05216208_1745"/>
<proteinExistence type="inferred from homology"/>
<dbReference type="Gene3D" id="3.50.50.60">
    <property type="entry name" value="FAD/NAD(P)-binding domain"/>
    <property type="match status" value="1"/>
</dbReference>
<name>A0A1N7ENL0_9RHOB</name>
<dbReference type="PROSITE" id="PS00624">
    <property type="entry name" value="GMC_OXRED_2"/>
    <property type="match status" value="1"/>
</dbReference>
<evidence type="ECO:0000256" key="1">
    <source>
        <dbReference type="ARBA" id="ARBA00001974"/>
    </source>
</evidence>
<dbReference type="GO" id="GO:0016614">
    <property type="term" value="F:oxidoreductase activity, acting on CH-OH group of donors"/>
    <property type="evidence" value="ECO:0007669"/>
    <property type="project" value="InterPro"/>
</dbReference>
<dbReference type="SUPFAM" id="SSF54373">
    <property type="entry name" value="FAD-linked reductases, C-terminal domain"/>
    <property type="match status" value="1"/>
</dbReference>
<dbReference type="InterPro" id="IPR007867">
    <property type="entry name" value="GMC_OxRtase_C"/>
</dbReference>
<dbReference type="OrthoDB" id="9785276at2"/>
<keyword evidence="4 5" id="KW-0274">FAD</keyword>
<dbReference type="GO" id="GO:0050660">
    <property type="term" value="F:flavin adenine dinucleotide binding"/>
    <property type="evidence" value="ECO:0007669"/>
    <property type="project" value="InterPro"/>
</dbReference>
<reference evidence="8 9" key="1">
    <citation type="submission" date="2017-01" db="EMBL/GenBank/DDBJ databases">
        <authorList>
            <person name="Mah S.A."/>
            <person name="Swanson W.J."/>
            <person name="Moy G.W."/>
            <person name="Vacquier V.D."/>
        </authorList>
    </citation>
    <scope>NUCLEOTIDE SEQUENCE [LARGE SCALE GENOMIC DNA]</scope>
    <source>
        <strain evidence="8 9">DSM 29590</strain>
    </source>
</reference>